<name>A0A6C0JA77_9ZZZZ</name>
<proteinExistence type="predicted"/>
<dbReference type="AlphaFoldDB" id="A0A6C0JA77"/>
<reference evidence="1" key="1">
    <citation type="journal article" date="2020" name="Nature">
        <title>Giant virus diversity and host interactions through global metagenomics.</title>
        <authorList>
            <person name="Schulz F."/>
            <person name="Roux S."/>
            <person name="Paez-Espino D."/>
            <person name="Jungbluth S."/>
            <person name="Walsh D.A."/>
            <person name="Denef V.J."/>
            <person name="McMahon K.D."/>
            <person name="Konstantinidis K.T."/>
            <person name="Eloe-Fadrosh E.A."/>
            <person name="Kyrpides N.C."/>
            <person name="Woyke T."/>
        </authorList>
    </citation>
    <scope>NUCLEOTIDE SEQUENCE</scope>
    <source>
        <strain evidence="1">GVMAG-M-3300025880-76</strain>
    </source>
</reference>
<accession>A0A6C0JA77</accession>
<protein>
    <submittedName>
        <fullName evidence="1">Uncharacterized protein</fullName>
    </submittedName>
</protein>
<sequence length="182" mass="21982">MTTISMMYFPHEIENIIYRFAHEIQYASVVREIEEMLTAKFHVIVFIDKLVRELRRLKFALISSRTYSRKEMFDFHYNIVKDTELIEDYGNRTNITKYKQDIHKAVTLINNLQNTPYRLIPQVSGISCRHKPNHLIKREYDVINNIDHNNLSTYYVFLEYCICNSFIRYNQLKQIVQILYDN</sequence>
<dbReference type="EMBL" id="MN740360">
    <property type="protein sequence ID" value="QHU02542.1"/>
    <property type="molecule type" value="Genomic_DNA"/>
</dbReference>
<organism evidence="1">
    <name type="scientific">viral metagenome</name>
    <dbReference type="NCBI Taxonomy" id="1070528"/>
    <lineage>
        <taxon>unclassified sequences</taxon>
        <taxon>metagenomes</taxon>
        <taxon>organismal metagenomes</taxon>
    </lineage>
</organism>
<evidence type="ECO:0000313" key="1">
    <source>
        <dbReference type="EMBL" id="QHU02542.1"/>
    </source>
</evidence>